<evidence type="ECO:0000313" key="2">
    <source>
        <dbReference type="EMBL" id="EPR09964.1"/>
    </source>
</evidence>
<dbReference type="Pfam" id="PF13456">
    <property type="entry name" value="RVT_3"/>
    <property type="match status" value="1"/>
</dbReference>
<proteinExistence type="predicted"/>
<dbReference type="InterPro" id="IPR012337">
    <property type="entry name" value="RNaseH-like_sf"/>
</dbReference>
<dbReference type="InterPro" id="IPR036397">
    <property type="entry name" value="RNaseH_sf"/>
</dbReference>
<dbReference type="PANTHER" id="PTHR47723:SF19">
    <property type="entry name" value="POLYNUCLEOTIDYL TRANSFERASE, RIBONUCLEASE H-LIKE SUPERFAMILY PROTEIN"/>
    <property type="match status" value="1"/>
</dbReference>
<dbReference type="OrthoDB" id="9845482at2"/>
<evidence type="ECO:0000259" key="1">
    <source>
        <dbReference type="Pfam" id="PF13456"/>
    </source>
</evidence>
<evidence type="ECO:0000313" key="3">
    <source>
        <dbReference type="Proteomes" id="UP000016860"/>
    </source>
</evidence>
<name>U4R017_9FIRM</name>
<dbReference type="STRING" id="1330534.L323_15440"/>
<accession>U4R017</accession>
<dbReference type="AlphaFoldDB" id="U4R017"/>
<reference evidence="2 3" key="1">
    <citation type="journal article" date="2013" name="Genome Announc.">
        <title>Draft Genome Sequence of the Cellulolytic Bacterium Clostridium papyrosolvens C7 (ATCC 700395).</title>
        <authorList>
            <person name="Zepeda V."/>
            <person name="Dassa B."/>
            <person name="Borovok I."/>
            <person name="Lamed R."/>
            <person name="Bayer E.A."/>
            <person name="Cate J.H."/>
        </authorList>
    </citation>
    <scope>NUCLEOTIDE SEQUENCE [LARGE SCALE GENOMIC DNA]</scope>
    <source>
        <strain evidence="2 3">C7</strain>
    </source>
</reference>
<dbReference type="InterPro" id="IPR053151">
    <property type="entry name" value="RNase_H-like"/>
</dbReference>
<dbReference type="GO" id="GO:0004523">
    <property type="term" value="F:RNA-DNA hybrid ribonuclease activity"/>
    <property type="evidence" value="ECO:0007669"/>
    <property type="project" value="InterPro"/>
</dbReference>
<dbReference type="Proteomes" id="UP000016860">
    <property type="component" value="Unassembled WGS sequence"/>
</dbReference>
<dbReference type="RefSeq" id="WP_020816519.1">
    <property type="nucleotide sequence ID" value="NZ_ATAY01000082.1"/>
</dbReference>
<dbReference type="EMBL" id="ATAY01000082">
    <property type="protein sequence ID" value="EPR09964.1"/>
    <property type="molecule type" value="Genomic_DNA"/>
</dbReference>
<feature type="domain" description="RNase H type-1" evidence="1">
    <location>
        <begin position="6"/>
        <end position="135"/>
    </location>
</feature>
<dbReference type="GO" id="GO:0003676">
    <property type="term" value="F:nucleic acid binding"/>
    <property type="evidence" value="ECO:0007669"/>
    <property type="project" value="InterPro"/>
</dbReference>
<protein>
    <recommendedName>
        <fullName evidence="1">RNase H type-1 domain-containing protein</fullName>
    </recommendedName>
</protein>
<dbReference type="InterPro" id="IPR002156">
    <property type="entry name" value="RNaseH_domain"/>
</dbReference>
<dbReference type="SUPFAM" id="SSF53098">
    <property type="entry name" value="Ribonuclease H-like"/>
    <property type="match status" value="1"/>
</dbReference>
<sequence length="140" mass="15951">MDITINFDASFIPETNASGISVIIKNENAFLILKSSKKVTCKNSNEAEFRALNKAIGYLNNRQSKNLIPKGCFIKFYGDNQSVIEIARRSQRMKGIEKSLMLNFLKELGILNNNNTVIFKWIKRSKNLEAHQISKLVINK</sequence>
<gene>
    <name evidence="2" type="ORF">L323_15440</name>
</gene>
<organism evidence="2 3">
    <name type="scientific">Ruminiclostridium papyrosolvens C7</name>
    <dbReference type="NCBI Taxonomy" id="1330534"/>
    <lineage>
        <taxon>Bacteria</taxon>
        <taxon>Bacillati</taxon>
        <taxon>Bacillota</taxon>
        <taxon>Clostridia</taxon>
        <taxon>Eubacteriales</taxon>
        <taxon>Oscillospiraceae</taxon>
        <taxon>Ruminiclostridium</taxon>
    </lineage>
</organism>
<dbReference type="PANTHER" id="PTHR47723">
    <property type="entry name" value="OS05G0353850 PROTEIN"/>
    <property type="match status" value="1"/>
</dbReference>
<comment type="caution">
    <text evidence="2">The sequence shown here is derived from an EMBL/GenBank/DDBJ whole genome shotgun (WGS) entry which is preliminary data.</text>
</comment>
<dbReference type="Gene3D" id="3.30.420.10">
    <property type="entry name" value="Ribonuclease H-like superfamily/Ribonuclease H"/>
    <property type="match status" value="1"/>
</dbReference>
<dbReference type="PATRIC" id="fig|1330534.3.peg.3057"/>